<comment type="caution">
    <text evidence="1">The sequence shown here is derived from an EMBL/GenBank/DDBJ whole genome shotgun (WGS) entry which is preliminary data.</text>
</comment>
<proteinExistence type="predicted"/>
<dbReference type="OrthoDB" id="4548523at2"/>
<evidence type="ECO:0000313" key="1">
    <source>
        <dbReference type="EMBL" id="RKR73622.1"/>
    </source>
</evidence>
<keyword evidence="2" id="KW-1185">Reference proteome</keyword>
<gene>
    <name evidence="1" type="ORF">C8E83_0715</name>
</gene>
<sequence length="199" mass="21873">MDEKTTLHDYLRQARAGLAGKIDGLGEYDAHRPLTPTGTNLLGLIKHVASVQLEYLGVVFGRPSGVAAPWDLPGGLEDDDMWARGDETVADVLELHRLSAEHADATIEALPLDAVGEVPWWEEGQRSVTLHRILVHLIAETARHAGHADILREQIDGEVGRRPGDGNIPGRTTVEWADYRARIEEAAVEAGRRDFRDTP</sequence>
<organism evidence="1 2">
    <name type="scientific">Frondihabitans australicus</name>
    <dbReference type="NCBI Taxonomy" id="386892"/>
    <lineage>
        <taxon>Bacteria</taxon>
        <taxon>Bacillati</taxon>
        <taxon>Actinomycetota</taxon>
        <taxon>Actinomycetes</taxon>
        <taxon>Micrococcales</taxon>
        <taxon>Microbacteriaceae</taxon>
        <taxon>Frondihabitans</taxon>
    </lineage>
</organism>
<dbReference type="Proteomes" id="UP000280008">
    <property type="component" value="Unassembled WGS sequence"/>
</dbReference>
<dbReference type="AlphaFoldDB" id="A0A495ICF7"/>
<name>A0A495ICF7_9MICO</name>
<accession>A0A495ICF7</accession>
<dbReference type="SUPFAM" id="SSF109854">
    <property type="entry name" value="DinB/YfiT-like putative metalloenzymes"/>
    <property type="match status" value="1"/>
</dbReference>
<protein>
    <submittedName>
        <fullName evidence="1">Putative damage-inducible protein DinB</fullName>
    </submittedName>
</protein>
<dbReference type="InterPro" id="IPR007061">
    <property type="entry name" value="MST-like"/>
</dbReference>
<dbReference type="Gene3D" id="1.20.120.450">
    <property type="entry name" value="dinb family like domain"/>
    <property type="match status" value="1"/>
</dbReference>
<reference evidence="1 2" key="1">
    <citation type="submission" date="2018-10" db="EMBL/GenBank/DDBJ databases">
        <title>Sequencing the genomes of 1000 actinobacteria strains.</title>
        <authorList>
            <person name="Klenk H.-P."/>
        </authorList>
    </citation>
    <scope>NUCLEOTIDE SEQUENCE [LARGE SCALE GENOMIC DNA]</scope>
    <source>
        <strain evidence="1 2">DSM 17894</strain>
    </source>
</reference>
<dbReference type="Pfam" id="PF04978">
    <property type="entry name" value="MST"/>
    <property type="match status" value="1"/>
</dbReference>
<dbReference type="InterPro" id="IPR034660">
    <property type="entry name" value="DinB/YfiT-like"/>
</dbReference>
<dbReference type="EMBL" id="RBKS01000001">
    <property type="protein sequence ID" value="RKR73622.1"/>
    <property type="molecule type" value="Genomic_DNA"/>
</dbReference>
<dbReference type="RefSeq" id="WP_121368468.1">
    <property type="nucleotide sequence ID" value="NZ_RBKS01000001.1"/>
</dbReference>
<evidence type="ECO:0000313" key="2">
    <source>
        <dbReference type="Proteomes" id="UP000280008"/>
    </source>
</evidence>